<dbReference type="InterPro" id="IPR006431">
    <property type="entry name" value="Phage_tape_meas_C"/>
</dbReference>
<dbReference type="RefSeq" id="WP_092280077.1">
    <property type="nucleotide sequence ID" value="NZ_LT629762.1"/>
</dbReference>
<feature type="domain" description="Bacteriophage tail tape measure N-terminal" evidence="3">
    <location>
        <begin position="228"/>
        <end position="362"/>
    </location>
</feature>
<accession>A0A1H2B4K2</accession>
<evidence type="ECO:0000313" key="5">
    <source>
        <dbReference type="EMBL" id="SDT52869.1"/>
    </source>
</evidence>
<feature type="region of interest" description="Disordered" evidence="2">
    <location>
        <begin position="41"/>
        <end position="81"/>
    </location>
</feature>
<proteinExistence type="predicted"/>
<dbReference type="STRING" id="1148509.SAMN05216222_4902"/>
<protein>
    <submittedName>
        <fullName evidence="5">Phage tail tape measure protein, lambda family</fullName>
    </submittedName>
</protein>
<feature type="coiled-coil region" evidence="1">
    <location>
        <begin position="653"/>
        <end position="680"/>
    </location>
</feature>
<sequence>MTQTSRLVLEIDSRDAEQKAEDVRKALGALEAAGLRVKPAMDQAGSGIDGAGSSARKAAGSIDGLADSSSKSSEASKRTAETFGQASNRLLEMAKSSLQASEYIKAMSASTEKAGAAFDVASTKAASLAALEKRLREESDANVGANGRMADASKKSTIATQEQATALANLLGRIDPVSRKLAELDKQEQELQRHRKSGTSGLDTETFKTYQATIDKNRAALGGFNSDLKQTGVSASQTQTALRQLPSQFTDIFTSIAGGQNPLLVLIQQGGQIKDSFGGIDNTVEALGKKVKGFFSSIIGSAGGITGAGIALGELASQQNAVAQGSEAAAEGLGGVAEGANTATDAVKNAKDAAAALASGAGGAGTSLLAIVGAATAAAAAIGLLIYGYNKGSQEADAFNQALTLTGNAAGTSSGALGSMARRISDATGTVGAAAAVLAQLASSSKIPASSFEMIATAALKLQDATGQAASKTVDDFEKIAKDPVKYSKELNDQLGYLTGSTYAQIDALVKQGDQQGAATLAEKAYAEALGERADSIKGKLGLIEGAWDGVKDAAKGAWDAVLDVGREDTFEQKLIKLEDRLQSIRNAKVMPSLFSDNPDLMELSGGESAAQSEITGLYVQKAEDERRAAAKADVIRLNKESIASQEKLNEALTSTSSNAVKLKARYAEIEKQVEAARLTGKAYSEEQIKQLKDAAAKQFGGPKPKEYQENAGQKMLDQARQQYSVLQQQNALIGQQGDGAKVLGAEAKRLLELEQQIADLKQKKTLTTAQKQILAMADLNVAQQKQNAALEKQNELKKISTQQTQKLLAFQENLNSQLSLAQSGLDQKLAGAGLGDKALQRLQEQQQIQQSYQSQMDRLTYDYNKSDKTAGSTQLYNQETEALRSALGQRLAMQQGYYVAVDKAQSDWTIGASSAFQTYAEQAKDVAGQTRELFTRAFTNMEDAVVNFVRTGKLSFKDFANGVIEDLIRIQVRQAAAGFLSSAFSAFSGAGAATAGAGTAASAGSTAAGYSSQYGFSDGGFTGAGGKFEPKGVVHGGEFVIRKEVVDQPGMREYLERMNANSNGYADGGYVNPTSAAATTNVTRGASSDGSAPNIIQQFSFQGTPDDSTISLVKDAAYQGAKGGYEMVMRDLKQNGPIRQLIARR</sequence>
<organism evidence="5 6">
    <name type="scientific">Pseudomonas prosekii</name>
    <dbReference type="NCBI Taxonomy" id="1148509"/>
    <lineage>
        <taxon>Bacteria</taxon>
        <taxon>Pseudomonadati</taxon>
        <taxon>Pseudomonadota</taxon>
        <taxon>Gammaproteobacteria</taxon>
        <taxon>Pseudomonadales</taxon>
        <taxon>Pseudomonadaceae</taxon>
        <taxon>Pseudomonas</taxon>
    </lineage>
</organism>
<dbReference type="Pfam" id="PF09718">
    <property type="entry name" value="Tape_meas_lam_C"/>
    <property type="match status" value="1"/>
</dbReference>
<name>A0A1H2B4K2_9PSED</name>
<gene>
    <name evidence="5" type="ORF">SAMN05216222_4902</name>
</gene>
<dbReference type="Pfam" id="PF24622">
    <property type="entry name" value="TMP_4"/>
    <property type="match status" value="1"/>
</dbReference>
<evidence type="ECO:0000259" key="4">
    <source>
        <dbReference type="Pfam" id="PF09718"/>
    </source>
</evidence>
<evidence type="ECO:0000313" key="6">
    <source>
        <dbReference type="Proteomes" id="UP000198481"/>
    </source>
</evidence>
<dbReference type="PANTHER" id="PTHR47372">
    <property type="entry name" value="DAUER UP-REGULATED-RELATED"/>
    <property type="match status" value="1"/>
</dbReference>
<feature type="compositionally biased region" description="Low complexity" evidence="2">
    <location>
        <begin position="51"/>
        <end position="61"/>
    </location>
</feature>
<dbReference type="NCBIfam" id="TIGR01541">
    <property type="entry name" value="tape_meas_lam_C"/>
    <property type="match status" value="1"/>
</dbReference>
<keyword evidence="1" id="KW-0175">Coiled coil</keyword>
<evidence type="ECO:0000256" key="1">
    <source>
        <dbReference type="SAM" id="Coils"/>
    </source>
</evidence>
<reference evidence="5 6" key="1">
    <citation type="submission" date="2016-10" db="EMBL/GenBank/DDBJ databases">
        <authorList>
            <person name="de Groot N.N."/>
        </authorList>
    </citation>
    <scope>NUCLEOTIDE SEQUENCE [LARGE SCALE GENOMIC DNA]</scope>
    <source>
        <strain evidence="5 6">LMG 26867</strain>
    </source>
</reference>
<dbReference type="InterPro" id="IPR009628">
    <property type="entry name" value="Phage_tape_measure_N"/>
</dbReference>
<dbReference type="PANTHER" id="PTHR47372:SF11">
    <property type="entry name" value="RE19971P"/>
    <property type="match status" value="1"/>
</dbReference>
<feature type="coiled-coil region" evidence="1">
    <location>
        <begin position="717"/>
        <end position="803"/>
    </location>
</feature>
<feature type="domain" description="Bacteriophage tail tape measure N-terminal" evidence="3">
    <location>
        <begin position="363"/>
        <end position="507"/>
    </location>
</feature>
<dbReference type="Pfam" id="PF06791">
    <property type="entry name" value="TMP_2"/>
    <property type="match status" value="2"/>
</dbReference>
<evidence type="ECO:0000259" key="3">
    <source>
        <dbReference type="Pfam" id="PF06791"/>
    </source>
</evidence>
<dbReference type="Proteomes" id="UP000198481">
    <property type="component" value="Chromosome I"/>
</dbReference>
<evidence type="ECO:0000256" key="2">
    <source>
        <dbReference type="SAM" id="MobiDB-lite"/>
    </source>
</evidence>
<feature type="domain" description="Bacteriophage tail tape measure C-terminal" evidence="4">
    <location>
        <begin position="908"/>
        <end position="981"/>
    </location>
</feature>
<dbReference type="EMBL" id="LT629762">
    <property type="protein sequence ID" value="SDT52869.1"/>
    <property type="molecule type" value="Genomic_DNA"/>
</dbReference>
<dbReference type="AlphaFoldDB" id="A0A1H2B4K2"/>